<dbReference type="AlphaFoldDB" id="A0AAV5SM60"/>
<feature type="compositionally biased region" description="Basic and acidic residues" evidence="1">
    <location>
        <begin position="27"/>
        <end position="43"/>
    </location>
</feature>
<keyword evidence="3" id="KW-1185">Reference proteome</keyword>
<sequence>MTGSELAEVAIIAASGDATGMPTNDVKSTEERHLERDRKKPQDKMREAEEVYLLMHRNCRVSRNIRANWYFEHLDKPVQIYSGPNDMSNEMLVYGMTPVDGAVEEHVGNEQLLFTRNTKMIFFAKLYRQVYVLDLSPSTLVADDEAGCCLFTLLIEHFKACLYSLTRQMVLPGKQLTLRPAIYLTVLVYTPYLTFEEKTV</sequence>
<feature type="region of interest" description="Disordered" evidence="1">
    <location>
        <begin position="17"/>
        <end position="43"/>
    </location>
</feature>
<dbReference type="PANTHER" id="PTHR14918:SF3">
    <property type="entry name" value="KICSTOR COMPLEX PROTEIN SZT2"/>
    <property type="match status" value="1"/>
</dbReference>
<accession>A0AAV5SM60</accession>
<dbReference type="PANTHER" id="PTHR14918">
    <property type="entry name" value="KICSTOR COMPLEX PROTEIN SZT2"/>
    <property type="match status" value="1"/>
</dbReference>
<gene>
    <name evidence="2" type="ORF">PENTCL1PPCAC_5817</name>
</gene>
<evidence type="ECO:0000313" key="3">
    <source>
        <dbReference type="Proteomes" id="UP001432027"/>
    </source>
</evidence>
<dbReference type="GO" id="GO:0005777">
    <property type="term" value="C:peroxisome"/>
    <property type="evidence" value="ECO:0007669"/>
    <property type="project" value="InterPro"/>
</dbReference>
<feature type="non-terminal residue" evidence="2">
    <location>
        <position position="200"/>
    </location>
</feature>
<comment type="caution">
    <text evidence="2">The sequence shown here is derived from an EMBL/GenBank/DDBJ whole genome shotgun (WGS) entry which is preliminary data.</text>
</comment>
<name>A0AAV5SM60_9BILA</name>
<dbReference type="EMBL" id="BTSX01000002">
    <property type="protein sequence ID" value="GMS83642.1"/>
    <property type="molecule type" value="Genomic_DNA"/>
</dbReference>
<dbReference type="InterPro" id="IPR033228">
    <property type="entry name" value="SZT2"/>
</dbReference>
<dbReference type="Proteomes" id="UP001432027">
    <property type="component" value="Unassembled WGS sequence"/>
</dbReference>
<proteinExistence type="predicted"/>
<evidence type="ECO:0000256" key="1">
    <source>
        <dbReference type="SAM" id="MobiDB-lite"/>
    </source>
</evidence>
<evidence type="ECO:0000313" key="2">
    <source>
        <dbReference type="EMBL" id="GMS83642.1"/>
    </source>
</evidence>
<organism evidence="2 3">
    <name type="scientific">Pristionchus entomophagus</name>
    <dbReference type="NCBI Taxonomy" id="358040"/>
    <lineage>
        <taxon>Eukaryota</taxon>
        <taxon>Metazoa</taxon>
        <taxon>Ecdysozoa</taxon>
        <taxon>Nematoda</taxon>
        <taxon>Chromadorea</taxon>
        <taxon>Rhabditida</taxon>
        <taxon>Rhabditina</taxon>
        <taxon>Diplogasteromorpha</taxon>
        <taxon>Diplogasteroidea</taxon>
        <taxon>Neodiplogasteridae</taxon>
        <taxon>Pristionchus</taxon>
    </lineage>
</organism>
<reference evidence="2" key="1">
    <citation type="submission" date="2023-10" db="EMBL/GenBank/DDBJ databases">
        <title>Genome assembly of Pristionchus species.</title>
        <authorList>
            <person name="Yoshida K."/>
            <person name="Sommer R.J."/>
        </authorList>
    </citation>
    <scope>NUCLEOTIDE SEQUENCE</scope>
    <source>
        <strain evidence="2">RS0144</strain>
    </source>
</reference>
<protein>
    <submittedName>
        <fullName evidence="2">Uncharacterized protein</fullName>
    </submittedName>
</protein>